<evidence type="ECO:0000256" key="2">
    <source>
        <dbReference type="ARBA" id="ARBA00022617"/>
    </source>
</evidence>
<comment type="pathway">
    <text evidence="5">Porphyrin-containing compound metabolism.</text>
</comment>
<evidence type="ECO:0000256" key="3">
    <source>
        <dbReference type="ARBA" id="ARBA00022723"/>
    </source>
</evidence>
<evidence type="ECO:0000313" key="12">
    <source>
        <dbReference type="Proteomes" id="UP001238088"/>
    </source>
</evidence>
<protein>
    <recommendedName>
        <fullName evidence="1">Coproheme decarboxylase</fullName>
        <ecNumber evidence="10">1.3.98.5</ecNumber>
    </recommendedName>
    <alternativeName>
        <fullName evidence="6">Coproheme III oxidative decarboxylase</fullName>
    </alternativeName>
    <alternativeName>
        <fullName evidence="7">Hydrogen peroxide-dependent heme synthase</fullName>
    </alternativeName>
</protein>
<keyword evidence="3" id="KW-0479">Metal-binding</keyword>
<dbReference type="Proteomes" id="UP001238088">
    <property type="component" value="Unassembled WGS sequence"/>
</dbReference>
<evidence type="ECO:0000256" key="6">
    <source>
        <dbReference type="ARBA" id="ARBA00029882"/>
    </source>
</evidence>
<evidence type="ECO:0000313" key="11">
    <source>
        <dbReference type="EMBL" id="MDQ0272166.1"/>
    </source>
</evidence>
<evidence type="ECO:0000256" key="5">
    <source>
        <dbReference type="ARBA" id="ARBA00023444"/>
    </source>
</evidence>
<dbReference type="InterPro" id="IPR011008">
    <property type="entry name" value="Dimeric_a/b-barrel"/>
</dbReference>
<comment type="catalytic activity">
    <reaction evidence="8">
        <text>Fe-coproporphyrin III + 2 H2O2 + 2 H(+) = heme b + 2 CO2 + 4 H2O</text>
        <dbReference type="Rhea" id="RHEA:56516"/>
        <dbReference type="ChEBI" id="CHEBI:15377"/>
        <dbReference type="ChEBI" id="CHEBI:15378"/>
        <dbReference type="ChEBI" id="CHEBI:16240"/>
        <dbReference type="ChEBI" id="CHEBI:16526"/>
        <dbReference type="ChEBI" id="CHEBI:60344"/>
        <dbReference type="ChEBI" id="CHEBI:68438"/>
        <dbReference type="EC" id="1.3.98.5"/>
    </reaction>
    <physiologicalReaction direction="left-to-right" evidence="8">
        <dbReference type="Rhea" id="RHEA:56517"/>
    </physiologicalReaction>
</comment>
<evidence type="ECO:0000256" key="1">
    <source>
        <dbReference type="ARBA" id="ARBA00014413"/>
    </source>
</evidence>
<sequence>MLPPDERNQMMKSHSLIGRKYVGKVKQVILGLVGFDDFEWGVALFANNPVHFKKLVYEMRFDEVSARFGEFGSYFIGRNLS</sequence>
<keyword evidence="4" id="KW-0408">Iron</keyword>
<dbReference type="Gene3D" id="3.30.70.1030">
    <property type="entry name" value="Apc35880, domain 1"/>
    <property type="match status" value="1"/>
</dbReference>
<proteinExistence type="predicted"/>
<name>A0ABU0AN35_9BACI</name>
<dbReference type="Pfam" id="PF06778">
    <property type="entry name" value="Chlor_dismutase"/>
    <property type="match status" value="1"/>
</dbReference>
<dbReference type="EMBL" id="JAUSUB010000020">
    <property type="protein sequence ID" value="MDQ0272166.1"/>
    <property type="molecule type" value="Genomic_DNA"/>
</dbReference>
<keyword evidence="12" id="KW-1185">Reference proteome</keyword>
<organism evidence="11 12">
    <name type="scientific">Cytobacillus purgationiresistens</name>
    <dbReference type="NCBI Taxonomy" id="863449"/>
    <lineage>
        <taxon>Bacteria</taxon>
        <taxon>Bacillati</taxon>
        <taxon>Bacillota</taxon>
        <taxon>Bacilli</taxon>
        <taxon>Bacillales</taxon>
        <taxon>Bacillaceae</taxon>
        <taxon>Cytobacillus</taxon>
    </lineage>
</organism>
<comment type="caution">
    <text evidence="11">The sequence shown here is derived from an EMBL/GenBank/DDBJ whole genome shotgun (WGS) entry which is preliminary data.</text>
</comment>
<evidence type="ECO:0000256" key="8">
    <source>
        <dbReference type="ARBA" id="ARBA00049896"/>
    </source>
</evidence>
<dbReference type="InterPro" id="IPR010644">
    <property type="entry name" value="ChdC/CLD"/>
</dbReference>
<reference evidence="11 12" key="1">
    <citation type="submission" date="2023-07" db="EMBL/GenBank/DDBJ databases">
        <title>Genomic Encyclopedia of Type Strains, Phase IV (KMG-IV): sequencing the most valuable type-strain genomes for metagenomic binning, comparative biology and taxonomic classification.</title>
        <authorList>
            <person name="Goeker M."/>
        </authorList>
    </citation>
    <scope>NUCLEOTIDE SEQUENCE [LARGE SCALE GENOMIC DNA]</scope>
    <source>
        <strain evidence="11 12">DSM 23494</strain>
    </source>
</reference>
<evidence type="ECO:0000256" key="4">
    <source>
        <dbReference type="ARBA" id="ARBA00023004"/>
    </source>
</evidence>
<dbReference type="SUPFAM" id="SSF54909">
    <property type="entry name" value="Dimeric alpha+beta barrel"/>
    <property type="match status" value="1"/>
</dbReference>
<keyword evidence="2" id="KW-0349">Heme</keyword>
<evidence type="ECO:0000256" key="10">
    <source>
        <dbReference type="ARBA" id="ARBA00050019"/>
    </source>
</evidence>
<comment type="cofactor">
    <cofactor evidence="9">
        <name>Fe-coproporphyrin III</name>
        <dbReference type="ChEBI" id="CHEBI:68438"/>
    </cofactor>
</comment>
<dbReference type="PANTHER" id="PTHR36843:SF1">
    <property type="entry name" value="COPROHEME DECARBOXYLASE"/>
    <property type="match status" value="1"/>
</dbReference>
<gene>
    <name evidence="11" type="ORF">J2S17_004058</name>
</gene>
<accession>A0ABU0AN35</accession>
<dbReference type="PANTHER" id="PTHR36843">
    <property type="entry name" value="HEME-DEPENDENT PEROXIDASE YWFI-RELATED"/>
    <property type="match status" value="1"/>
</dbReference>
<evidence type="ECO:0000256" key="7">
    <source>
        <dbReference type="ARBA" id="ARBA00030236"/>
    </source>
</evidence>
<dbReference type="EC" id="1.3.98.5" evidence="10"/>
<evidence type="ECO:0000256" key="9">
    <source>
        <dbReference type="ARBA" id="ARBA00049935"/>
    </source>
</evidence>